<keyword evidence="1" id="KW-0507">mRNA processing</keyword>
<dbReference type="InterPro" id="IPR036875">
    <property type="entry name" value="Znf_CCHC_sf"/>
</dbReference>
<dbReference type="GO" id="GO:0003676">
    <property type="term" value="F:nucleic acid binding"/>
    <property type="evidence" value="ECO:0007669"/>
    <property type="project" value="InterPro"/>
</dbReference>
<dbReference type="SUPFAM" id="SSF57756">
    <property type="entry name" value="Retrovirus zinc finger-like domains"/>
    <property type="match status" value="1"/>
</dbReference>
<organism evidence="3 4">
    <name type="scientific">Agrocybe pediades</name>
    <dbReference type="NCBI Taxonomy" id="84607"/>
    <lineage>
        <taxon>Eukaryota</taxon>
        <taxon>Fungi</taxon>
        <taxon>Dikarya</taxon>
        <taxon>Basidiomycota</taxon>
        <taxon>Agaricomycotina</taxon>
        <taxon>Agaricomycetes</taxon>
        <taxon>Agaricomycetidae</taxon>
        <taxon>Agaricales</taxon>
        <taxon>Agaricineae</taxon>
        <taxon>Strophariaceae</taxon>
        <taxon>Agrocybe</taxon>
    </lineage>
</organism>
<dbReference type="GO" id="GO:0006397">
    <property type="term" value="P:mRNA processing"/>
    <property type="evidence" value="ECO:0007669"/>
    <property type="project" value="UniProtKB-KW"/>
</dbReference>
<proteinExistence type="predicted"/>
<evidence type="ECO:0000313" key="3">
    <source>
        <dbReference type="EMBL" id="KAF4614688.1"/>
    </source>
</evidence>
<dbReference type="Pfam" id="PF22936">
    <property type="entry name" value="Pol_BBD"/>
    <property type="match status" value="1"/>
</dbReference>
<dbReference type="GO" id="GO:0008270">
    <property type="term" value="F:zinc ion binding"/>
    <property type="evidence" value="ECO:0007669"/>
    <property type="project" value="InterPro"/>
</dbReference>
<evidence type="ECO:0000256" key="1">
    <source>
        <dbReference type="ARBA" id="ARBA00022664"/>
    </source>
</evidence>
<evidence type="ECO:0000259" key="2">
    <source>
        <dbReference type="Pfam" id="PF22936"/>
    </source>
</evidence>
<sequence length="286" mass="30812">MIFFLKKKKKPPDYRPLLTSLTAATRTSSKSLPVSDLIQFIYEEVDNKAAEKNVDDSKENAGAAMLANSSKGKGAGKGKAKSSKANLTCNNCKKKGHSESNCFAEGGGKEKEALEWWKKKFGKDKGTASANIAEQSEVNHSFIAYLDTPPPPDPNRNCESPAEAHVLTNPQQRPSIIIDCGATNHFTFDRQRLIEYQSITPVNIVAANGSHLSAIGKGDMLVHFPMGSGTSPTPVILCNVHYAPEMAHTLISVACIVRAHFTVTMAGSTCTITSPTNRVVGIVPLK</sequence>
<dbReference type="AlphaFoldDB" id="A0A8H4QPQ1"/>
<dbReference type="InterPro" id="IPR054722">
    <property type="entry name" value="PolX-like_BBD"/>
</dbReference>
<feature type="domain" description="Retrovirus-related Pol polyprotein from transposon TNT 1-94-like beta-barrel" evidence="2">
    <location>
        <begin position="177"/>
        <end position="258"/>
    </location>
</feature>
<dbReference type="Proteomes" id="UP000521872">
    <property type="component" value="Unassembled WGS sequence"/>
</dbReference>
<accession>A0A8H4QPQ1</accession>
<evidence type="ECO:0000313" key="4">
    <source>
        <dbReference type="Proteomes" id="UP000521872"/>
    </source>
</evidence>
<gene>
    <name evidence="3" type="ORF">D9613_002819</name>
</gene>
<comment type="caution">
    <text evidence="3">The sequence shown here is derived from an EMBL/GenBank/DDBJ whole genome shotgun (WGS) entry which is preliminary data.</text>
</comment>
<name>A0A8H4QPQ1_9AGAR</name>
<keyword evidence="4" id="KW-1185">Reference proteome</keyword>
<reference evidence="3 4" key="1">
    <citation type="submission" date="2019-12" db="EMBL/GenBank/DDBJ databases">
        <authorList>
            <person name="Floudas D."/>
            <person name="Bentzer J."/>
            <person name="Ahren D."/>
            <person name="Johansson T."/>
            <person name="Persson P."/>
            <person name="Tunlid A."/>
        </authorList>
    </citation>
    <scope>NUCLEOTIDE SEQUENCE [LARGE SCALE GENOMIC DNA]</scope>
    <source>
        <strain evidence="3 4">CBS 102.39</strain>
    </source>
</reference>
<dbReference type="EMBL" id="JAACJL010000044">
    <property type="protein sequence ID" value="KAF4614688.1"/>
    <property type="molecule type" value="Genomic_DNA"/>
</dbReference>
<protein>
    <recommendedName>
        <fullName evidence="2">Retrovirus-related Pol polyprotein from transposon TNT 1-94-like beta-barrel domain-containing protein</fullName>
    </recommendedName>
</protein>